<evidence type="ECO:0000313" key="10">
    <source>
        <dbReference type="EMBL" id="PJI83367.1"/>
    </source>
</evidence>
<evidence type="ECO:0000256" key="2">
    <source>
        <dbReference type="ARBA" id="ARBA00022448"/>
    </source>
</evidence>
<dbReference type="Proteomes" id="UP000229366">
    <property type="component" value="Unassembled WGS sequence"/>
</dbReference>
<dbReference type="SUPFAM" id="SSF53850">
    <property type="entry name" value="Periplasmic binding protein-like II"/>
    <property type="match status" value="1"/>
</dbReference>
<protein>
    <submittedName>
        <fullName evidence="10">Osmoprotectant transport system permease protein</fullName>
    </submittedName>
</protein>
<keyword evidence="11" id="KW-1185">Reference proteome</keyword>
<dbReference type="RefSeq" id="WP_100379075.1">
    <property type="nucleotide sequence ID" value="NZ_CBCSBW010000001.1"/>
</dbReference>
<name>A0A2M8VZS4_9BURK</name>
<feature type="transmembrane region" description="Helical" evidence="8">
    <location>
        <begin position="190"/>
        <end position="214"/>
    </location>
</feature>
<dbReference type="EMBL" id="PGTX01000001">
    <property type="protein sequence ID" value="PJI83367.1"/>
    <property type="molecule type" value="Genomic_DNA"/>
</dbReference>
<feature type="transmembrane region" description="Helical" evidence="8">
    <location>
        <begin position="83"/>
        <end position="107"/>
    </location>
</feature>
<evidence type="ECO:0000256" key="1">
    <source>
        <dbReference type="ARBA" id="ARBA00004651"/>
    </source>
</evidence>
<proteinExistence type="inferred from homology"/>
<comment type="similarity">
    <text evidence="8">Belongs to the binding-protein-dependent transport system permease family.</text>
</comment>
<dbReference type="Gene3D" id="3.40.190.120">
    <property type="entry name" value="Osmoprotection protein (prox), domain 2"/>
    <property type="match status" value="1"/>
</dbReference>
<organism evidence="10 11">
    <name type="scientific">Polynucleobacter brandtiae</name>
    <dbReference type="NCBI Taxonomy" id="1938816"/>
    <lineage>
        <taxon>Bacteria</taxon>
        <taxon>Pseudomonadati</taxon>
        <taxon>Pseudomonadota</taxon>
        <taxon>Betaproteobacteria</taxon>
        <taxon>Burkholderiales</taxon>
        <taxon>Burkholderiaceae</taxon>
        <taxon>Polynucleobacter</taxon>
    </lineage>
</organism>
<evidence type="ECO:0000256" key="4">
    <source>
        <dbReference type="ARBA" id="ARBA00022989"/>
    </source>
</evidence>
<comment type="caution">
    <text evidence="10">The sequence shown here is derived from an EMBL/GenBank/DDBJ whole genome shotgun (WGS) entry which is preliminary data.</text>
</comment>
<feature type="transmembrane region" description="Helical" evidence="8">
    <location>
        <begin position="20"/>
        <end position="39"/>
    </location>
</feature>
<keyword evidence="2 8" id="KW-0813">Transport</keyword>
<dbReference type="CDD" id="cd06261">
    <property type="entry name" value="TM_PBP2"/>
    <property type="match status" value="1"/>
</dbReference>
<dbReference type="GO" id="GO:0043190">
    <property type="term" value="C:ATP-binding cassette (ABC) transporter complex"/>
    <property type="evidence" value="ECO:0007669"/>
    <property type="project" value="InterPro"/>
</dbReference>
<comment type="subcellular location">
    <subcellularLocation>
        <location evidence="1 8">Cell membrane</location>
        <topology evidence="1 8">Multi-pass membrane protein</topology>
    </subcellularLocation>
</comment>
<dbReference type="Pfam" id="PF00528">
    <property type="entry name" value="BPD_transp_1"/>
    <property type="match status" value="1"/>
</dbReference>
<reference evidence="10 11" key="1">
    <citation type="submission" date="2017-11" db="EMBL/GenBank/DDBJ databases">
        <title>Genomic Encyclopedia of Type Strains, Phase III (KMG-III): the genomes of soil and plant-associated and newly described type strains.</title>
        <authorList>
            <person name="Whitman W."/>
        </authorList>
    </citation>
    <scope>NUCLEOTIDE SEQUENCE [LARGE SCALE GENOMIC DNA]</scope>
    <source>
        <strain evidence="10 11">UB-Domo-W1</strain>
    </source>
</reference>
<dbReference type="PANTHER" id="PTHR30177">
    <property type="entry name" value="GLYCINE BETAINE/L-PROLINE TRANSPORT SYSTEM PERMEASE PROTEIN PROW"/>
    <property type="match status" value="1"/>
</dbReference>
<dbReference type="SUPFAM" id="SSF161098">
    <property type="entry name" value="MetI-like"/>
    <property type="match status" value="1"/>
</dbReference>
<sequence>MNEQILLAWSQLPLYLTQHILLSASAILLAFVIGFPLMIICTKSTYWRNALLSSAGVIQTIPGLALLALFYPLLLGLSKITDALFSLTLPAFGFLPSLLALALYALLPILRNGVAALSGIDPLVIEAADGVGMTAQQKLWQVELPLGAPVLMSGIRIATVWTIGAATLATSVGQVSLGNYIFSGLQTENWVSVLFGCLAASILALVADFALSLVETGLVLRQRKRLSLGILILVVGVLSALVPALSRPKHDYVVGAKNFSEQFILAQLIDDRLQSMGASVQQSTSLGSAVVFKALANNEIDVYVDYSGTLWSNVLGHTTRPPRAQLMAKLRQELHTQYGVTLLGSLGFENAYVLAMKEHQAQNSNITTINNLSEKAPNLRLGSDLEFLSRPDWALLKSAYKLSFKSEKSFTPTLMYRALESDGVDVISAFSSDGRIQAQQLRILTDSLNAAPSYDAVVLIAPKRANDDFLRKAISPLLSAIDVTLMQEANYMVDREKNKATISQAAEFLKKQLVISGK</sequence>
<comment type="similarity">
    <text evidence="6">In the C-terminal section; belongs to the OsmX family.</text>
</comment>
<dbReference type="PROSITE" id="PS50928">
    <property type="entry name" value="ABC_TM1"/>
    <property type="match status" value="1"/>
</dbReference>
<dbReference type="InterPro" id="IPR000515">
    <property type="entry name" value="MetI-like"/>
</dbReference>
<comment type="similarity">
    <text evidence="7">In the N-terminal section; belongs to the binding-protein-dependent transport system permease family.</text>
</comment>
<feature type="transmembrane region" description="Helical" evidence="8">
    <location>
        <begin position="226"/>
        <end position="245"/>
    </location>
</feature>
<evidence type="ECO:0000313" key="11">
    <source>
        <dbReference type="Proteomes" id="UP000229366"/>
    </source>
</evidence>
<dbReference type="GO" id="GO:0022857">
    <property type="term" value="F:transmembrane transporter activity"/>
    <property type="evidence" value="ECO:0007669"/>
    <property type="project" value="InterPro"/>
</dbReference>
<dbReference type="Gene3D" id="1.10.3720.10">
    <property type="entry name" value="MetI-like"/>
    <property type="match status" value="1"/>
</dbReference>
<evidence type="ECO:0000256" key="8">
    <source>
        <dbReference type="RuleBase" id="RU363032"/>
    </source>
</evidence>
<accession>A0A2M8VZS4</accession>
<evidence type="ECO:0000256" key="5">
    <source>
        <dbReference type="ARBA" id="ARBA00023136"/>
    </source>
</evidence>
<feature type="transmembrane region" description="Helical" evidence="8">
    <location>
        <begin position="51"/>
        <end position="71"/>
    </location>
</feature>
<evidence type="ECO:0000259" key="9">
    <source>
        <dbReference type="PROSITE" id="PS50928"/>
    </source>
</evidence>
<dbReference type="GO" id="GO:0031460">
    <property type="term" value="P:glycine betaine transport"/>
    <property type="evidence" value="ECO:0007669"/>
    <property type="project" value="TreeGrafter"/>
</dbReference>
<dbReference type="Pfam" id="PF04069">
    <property type="entry name" value="OpuAC"/>
    <property type="match status" value="1"/>
</dbReference>
<keyword evidence="3 8" id="KW-0812">Transmembrane</keyword>
<dbReference type="OrthoDB" id="9781705at2"/>
<keyword evidence="5 8" id="KW-0472">Membrane</keyword>
<evidence type="ECO:0000256" key="7">
    <source>
        <dbReference type="ARBA" id="ARBA00035652"/>
    </source>
</evidence>
<dbReference type="AlphaFoldDB" id="A0A2M8VZS4"/>
<dbReference type="InterPro" id="IPR051204">
    <property type="entry name" value="ABC_transp_perm/SBD"/>
</dbReference>
<gene>
    <name evidence="10" type="ORF">B0G85_0764</name>
</gene>
<keyword evidence="4 8" id="KW-1133">Transmembrane helix</keyword>
<evidence type="ECO:0000256" key="3">
    <source>
        <dbReference type="ARBA" id="ARBA00022692"/>
    </source>
</evidence>
<dbReference type="InterPro" id="IPR035906">
    <property type="entry name" value="MetI-like_sf"/>
</dbReference>
<evidence type="ECO:0000256" key="6">
    <source>
        <dbReference type="ARBA" id="ARBA00035642"/>
    </source>
</evidence>
<dbReference type="InterPro" id="IPR007210">
    <property type="entry name" value="ABC_Gly_betaine_transp_sub-bd"/>
</dbReference>
<feature type="domain" description="ABC transmembrane type-1" evidence="9">
    <location>
        <begin position="16"/>
        <end position="215"/>
    </location>
</feature>
<dbReference type="Gene3D" id="3.40.190.10">
    <property type="entry name" value="Periplasmic binding protein-like II"/>
    <property type="match status" value="1"/>
</dbReference>
<dbReference type="PANTHER" id="PTHR30177:SF4">
    <property type="entry name" value="OSMOPROTECTANT IMPORT PERMEASE PROTEIN OSMW"/>
    <property type="match status" value="1"/>
</dbReference>